<evidence type="ECO:0000313" key="3">
    <source>
        <dbReference type="Proteomes" id="UP000199608"/>
    </source>
</evidence>
<dbReference type="Proteomes" id="UP000199608">
    <property type="component" value="Unassembled WGS sequence"/>
</dbReference>
<feature type="transmembrane region" description="Helical" evidence="1">
    <location>
        <begin position="303"/>
        <end position="329"/>
    </location>
</feature>
<feature type="transmembrane region" description="Helical" evidence="1">
    <location>
        <begin position="115"/>
        <end position="140"/>
    </location>
</feature>
<protein>
    <recommendedName>
        <fullName evidence="4">DUF2868 domain-containing protein</fullName>
    </recommendedName>
</protein>
<name>A0A1H2JKF2_9BACT</name>
<feature type="transmembrane region" description="Helical" evidence="1">
    <location>
        <begin position="152"/>
        <end position="170"/>
    </location>
</feature>
<organism evidence="2 3">
    <name type="scientific">Desulfobacula phenolica</name>
    <dbReference type="NCBI Taxonomy" id="90732"/>
    <lineage>
        <taxon>Bacteria</taxon>
        <taxon>Pseudomonadati</taxon>
        <taxon>Thermodesulfobacteriota</taxon>
        <taxon>Desulfobacteria</taxon>
        <taxon>Desulfobacterales</taxon>
        <taxon>Desulfobacteraceae</taxon>
        <taxon>Desulfobacula</taxon>
    </lineage>
</organism>
<feature type="transmembrane region" description="Helical" evidence="1">
    <location>
        <begin position="86"/>
        <end position="109"/>
    </location>
</feature>
<evidence type="ECO:0008006" key="4">
    <source>
        <dbReference type="Google" id="ProtNLM"/>
    </source>
</evidence>
<dbReference type="AlphaFoldDB" id="A0A1H2JKF2"/>
<dbReference type="Pfam" id="PF11067">
    <property type="entry name" value="DUF2868"/>
    <property type="match status" value="1"/>
</dbReference>
<proteinExistence type="predicted"/>
<feature type="transmembrane region" description="Helical" evidence="1">
    <location>
        <begin position="207"/>
        <end position="236"/>
    </location>
</feature>
<gene>
    <name evidence="2" type="ORF">SAMN04487931_11355</name>
</gene>
<keyword evidence="1" id="KW-0812">Transmembrane</keyword>
<accession>A0A1H2JKF2</accession>
<reference evidence="3" key="1">
    <citation type="submission" date="2016-10" db="EMBL/GenBank/DDBJ databases">
        <authorList>
            <person name="Varghese N."/>
            <person name="Submissions S."/>
        </authorList>
    </citation>
    <scope>NUCLEOTIDE SEQUENCE [LARGE SCALE GENOMIC DNA]</scope>
    <source>
        <strain evidence="3">DSM 3384</strain>
    </source>
</reference>
<dbReference type="EMBL" id="FNLL01000013">
    <property type="protein sequence ID" value="SDU56984.1"/>
    <property type="molecule type" value="Genomic_DNA"/>
</dbReference>
<dbReference type="RefSeq" id="WP_092237327.1">
    <property type="nucleotide sequence ID" value="NZ_FNLL01000013.1"/>
</dbReference>
<evidence type="ECO:0000313" key="2">
    <source>
        <dbReference type="EMBL" id="SDU56984.1"/>
    </source>
</evidence>
<keyword evidence="1" id="KW-0472">Membrane</keyword>
<evidence type="ECO:0000256" key="1">
    <source>
        <dbReference type="SAM" id="Phobius"/>
    </source>
</evidence>
<sequence length="558" mass="63796">MNIRLKDIIDLDYLISMDDALESKEEITSRAMKDRKIFSQCKAGCKNDTALLLSWLKFRKAEFVQDRDKKGLALLPGTFFSSLYTWVVYAMIFFGSMAGISLAYSFLAYHGTRPINVAVFIALFVVLQVVLILLTLILLARRAAGTKNRENLFHTSIIHTLIAAFFFNVLPKILKKADWPVFKKSLDTLEYTSSLIRTKNREYMPLFFWPFFILTSVFSFGFSTGAFAGTFFRIIVSDMAFGWQSTIMTTSSRVHDMVSFIALPWSWFMPASLAHPSLEQIDGSRIILKDGISVLATQDLISWWPFLCMGIVFYAVIPRAVLMITGIFARNRAVKNFNFERPRFKQVIIRMQSPVVDIDTHKTQVSRAVEPNPIKEMSNALPVATKPETPNHTKDQIKVQIEVQTDQPKPLNHQKPQDQPKPSAQTALILASKTAYTDAAIEKVIQQIKEYLFFDVNKSIGIQFDFNTDTQAVHQVKTGDENQVILVHEVWQPPIRGLLYYIQQIRSAMPENKTLWILLTQDTGQENLCVDDTDINFEIWKQAVFKLENPGIVLKRFM</sequence>
<dbReference type="InterPro" id="IPR021296">
    <property type="entry name" value="DUF2868"/>
</dbReference>
<keyword evidence="1" id="KW-1133">Transmembrane helix</keyword>
<keyword evidence="3" id="KW-1185">Reference proteome</keyword>